<dbReference type="GO" id="GO:0016020">
    <property type="term" value="C:membrane"/>
    <property type="evidence" value="ECO:0007669"/>
    <property type="project" value="InterPro"/>
</dbReference>
<dbReference type="GO" id="GO:0022857">
    <property type="term" value="F:transmembrane transporter activity"/>
    <property type="evidence" value="ECO:0007669"/>
    <property type="project" value="InterPro"/>
</dbReference>
<dbReference type="Pfam" id="PF25954">
    <property type="entry name" value="Beta-barrel_RND_2"/>
    <property type="match status" value="1"/>
</dbReference>
<dbReference type="KEGG" id="cari:FNU76_12115"/>
<evidence type="ECO:0000256" key="4">
    <source>
        <dbReference type="SAM" id="SignalP"/>
    </source>
</evidence>
<dbReference type="Pfam" id="PF25975">
    <property type="entry name" value="CzcB_C"/>
    <property type="match status" value="1"/>
</dbReference>
<feature type="compositionally biased region" description="Basic and acidic residues" evidence="3">
    <location>
        <begin position="34"/>
        <end position="63"/>
    </location>
</feature>
<feature type="domain" description="CzcB-like alpha-helical hairpin" evidence="5">
    <location>
        <begin position="143"/>
        <end position="201"/>
    </location>
</feature>
<feature type="chain" id="PRO_5028414702" evidence="4">
    <location>
        <begin position="23"/>
        <end position="406"/>
    </location>
</feature>
<dbReference type="Gene3D" id="2.40.30.170">
    <property type="match status" value="1"/>
</dbReference>
<dbReference type="PANTHER" id="PTHR30097">
    <property type="entry name" value="CATION EFFLUX SYSTEM PROTEIN CUSB"/>
    <property type="match status" value="1"/>
</dbReference>
<feature type="domain" description="CusB-like beta-barrel" evidence="6">
    <location>
        <begin position="252"/>
        <end position="327"/>
    </location>
</feature>
<dbReference type="InterPro" id="IPR058647">
    <property type="entry name" value="BSH_CzcB-like"/>
</dbReference>
<dbReference type="InterPro" id="IPR058792">
    <property type="entry name" value="Beta-barrel_RND_2"/>
</dbReference>
<dbReference type="Pfam" id="PF25973">
    <property type="entry name" value="BSH_CzcB"/>
    <property type="match status" value="1"/>
</dbReference>
<dbReference type="InterPro" id="IPR051909">
    <property type="entry name" value="MFP_Cation_Efflux"/>
</dbReference>
<name>A0A516SFU8_9NEIS</name>
<keyword evidence="4" id="KW-0732">Signal</keyword>
<proteinExistence type="inferred from homology"/>
<dbReference type="PANTHER" id="PTHR30097:SF4">
    <property type="entry name" value="SLR6042 PROTEIN"/>
    <property type="match status" value="1"/>
</dbReference>
<feature type="signal peptide" evidence="4">
    <location>
        <begin position="1"/>
        <end position="22"/>
    </location>
</feature>
<dbReference type="RefSeq" id="WP_144278438.1">
    <property type="nucleotide sequence ID" value="NZ_CP041730.1"/>
</dbReference>
<dbReference type="Pfam" id="PF25893">
    <property type="entry name" value="HH_CzcB"/>
    <property type="match status" value="1"/>
</dbReference>
<evidence type="ECO:0000256" key="2">
    <source>
        <dbReference type="ARBA" id="ARBA00022448"/>
    </source>
</evidence>
<feature type="domain" description="CzcB-like C-terminal circularly permuted SH3-like" evidence="8">
    <location>
        <begin position="334"/>
        <end position="394"/>
    </location>
</feature>
<evidence type="ECO:0000259" key="7">
    <source>
        <dbReference type="Pfam" id="PF25973"/>
    </source>
</evidence>
<comment type="similarity">
    <text evidence="1">Belongs to the membrane fusion protein (MFP) (TC 8.A.1) family.</text>
</comment>
<protein>
    <submittedName>
        <fullName evidence="9">Efflux RND transporter periplasmic adaptor subunit</fullName>
    </submittedName>
</protein>
<evidence type="ECO:0000256" key="1">
    <source>
        <dbReference type="ARBA" id="ARBA00009477"/>
    </source>
</evidence>
<dbReference type="GO" id="GO:0015679">
    <property type="term" value="P:plasma membrane copper ion transport"/>
    <property type="evidence" value="ECO:0007669"/>
    <property type="project" value="TreeGrafter"/>
</dbReference>
<dbReference type="Gene3D" id="2.40.420.20">
    <property type="match status" value="1"/>
</dbReference>
<keyword evidence="2" id="KW-0813">Transport</keyword>
<dbReference type="OrthoDB" id="5141338at2"/>
<accession>A0A516SFU8</accession>
<dbReference type="EMBL" id="CP041730">
    <property type="protein sequence ID" value="QDQ27045.1"/>
    <property type="molecule type" value="Genomic_DNA"/>
</dbReference>
<dbReference type="AlphaFoldDB" id="A0A516SFU8"/>
<evidence type="ECO:0000259" key="5">
    <source>
        <dbReference type="Pfam" id="PF25893"/>
    </source>
</evidence>
<dbReference type="GO" id="GO:0030288">
    <property type="term" value="C:outer membrane-bounded periplasmic space"/>
    <property type="evidence" value="ECO:0007669"/>
    <property type="project" value="TreeGrafter"/>
</dbReference>
<dbReference type="InterPro" id="IPR006143">
    <property type="entry name" value="RND_pump_MFP"/>
</dbReference>
<gene>
    <name evidence="9" type="ORF">FNU76_12115</name>
</gene>
<dbReference type="InterPro" id="IPR058649">
    <property type="entry name" value="CzcB_C"/>
</dbReference>
<dbReference type="Gene3D" id="2.40.50.100">
    <property type="match status" value="1"/>
</dbReference>
<dbReference type="GO" id="GO:0046914">
    <property type="term" value="F:transition metal ion binding"/>
    <property type="evidence" value="ECO:0007669"/>
    <property type="project" value="TreeGrafter"/>
</dbReference>
<dbReference type="FunFam" id="2.40.30.170:FF:000010">
    <property type="entry name" value="Efflux RND transporter periplasmic adaptor subunit"/>
    <property type="match status" value="1"/>
</dbReference>
<organism evidence="9 10">
    <name type="scientific">Chitinimonas arctica</name>
    <dbReference type="NCBI Taxonomy" id="2594795"/>
    <lineage>
        <taxon>Bacteria</taxon>
        <taxon>Pseudomonadati</taxon>
        <taxon>Pseudomonadota</taxon>
        <taxon>Betaproteobacteria</taxon>
        <taxon>Neisseriales</taxon>
        <taxon>Chitinibacteraceae</taxon>
        <taxon>Chitinimonas</taxon>
    </lineage>
</organism>
<sequence>MKNNRILIAALVAASVGAGLGAAGYGLLGHEEHTAGTKGKAETGDAHREGEAHKEVEEAHGEEGGVTLNDARVKAAGITVERAGTALVANTMPLPGEIRFNQDSLAEITPRVTAVIIGIHKNVGDKVRKGDVLATLESQALAEWRSEYLANEKRLELARGNFEREKRLWRDKISAEQEYLNAKKELAEIEIAMQGSRDRLLSIGASLPKQNLGLARYELRAPFAGTIVEKHATTGEAVKEDVTLFQIADLNNVWAEIAVYPKNINQIQLDQSVTVRSKDQGMATTGKIAHIGALIGEKTRTATARITIDNARGLWRPGMFVNIDVADGSVKTPVAVKANAVQTLEGKTVVFIREGEKFEPREIEPGRQNAEWVEVIKGLKAGEAYASNNSYVVKAEMGKATASHAH</sequence>
<evidence type="ECO:0000259" key="6">
    <source>
        <dbReference type="Pfam" id="PF25954"/>
    </source>
</evidence>
<dbReference type="NCBIfam" id="TIGR01730">
    <property type="entry name" value="RND_mfp"/>
    <property type="match status" value="1"/>
</dbReference>
<evidence type="ECO:0000256" key="3">
    <source>
        <dbReference type="SAM" id="MobiDB-lite"/>
    </source>
</evidence>
<feature type="domain" description="CzcB-like barrel-sandwich hybrid" evidence="7">
    <location>
        <begin position="105"/>
        <end position="249"/>
    </location>
</feature>
<dbReference type="GO" id="GO:0060003">
    <property type="term" value="P:copper ion export"/>
    <property type="evidence" value="ECO:0007669"/>
    <property type="project" value="TreeGrafter"/>
</dbReference>
<dbReference type="InterPro" id="IPR058648">
    <property type="entry name" value="HH_CzcB-like"/>
</dbReference>
<evidence type="ECO:0000259" key="8">
    <source>
        <dbReference type="Pfam" id="PF25975"/>
    </source>
</evidence>
<keyword evidence="10" id="KW-1185">Reference proteome</keyword>
<evidence type="ECO:0000313" key="9">
    <source>
        <dbReference type="EMBL" id="QDQ27045.1"/>
    </source>
</evidence>
<reference evidence="10" key="1">
    <citation type="submission" date="2019-07" db="EMBL/GenBank/DDBJ databases">
        <title>Chitinimonas sp. nov., isolated from Ny-Alesund, arctica soil.</title>
        <authorList>
            <person name="Xu Q."/>
            <person name="Peng F."/>
        </authorList>
    </citation>
    <scope>NUCLEOTIDE SEQUENCE [LARGE SCALE GENOMIC DNA]</scope>
    <source>
        <strain evidence="10">R3-44</strain>
    </source>
</reference>
<feature type="region of interest" description="Disordered" evidence="3">
    <location>
        <begin position="34"/>
        <end position="66"/>
    </location>
</feature>
<evidence type="ECO:0000313" key="10">
    <source>
        <dbReference type="Proteomes" id="UP000317550"/>
    </source>
</evidence>
<dbReference type="Proteomes" id="UP000317550">
    <property type="component" value="Chromosome"/>
</dbReference>
<dbReference type="SUPFAM" id="SSF111369">
    <property type="entry name" value="HlyD-like secretion proteins"/>
    <property type="match status" value="1"/>
</dbReference>